<dbReference type="Proteomes" id="UP000748025">
    <property type="component" value="Unassembled WGS sequence"/>
</dbReference>
<evidence type="ECO:0000313" key="2">
    <source>
        <dbReference type="EMBL" id="KAG5995484.1"/>
    </source>
</evidence>
<name>A0A9P7SUV0_9HYPO</name>
<reference evidence="2" key="1">
    <citation type="journal article" date="2020" name="bioRxiv">
        <title>Whole genome comparisons of ergot fungi reveals the divergence and evolution of species within the genus Claviceps are the result of varying mechanisms driving genome evolution and host range expansion.</title>
        <authorList>
            <person name="Wyka S.A."/>
            <person name="Mondo S.J."/>
            <person name="Liu M."/>
            <person name="Dettman J."/>
            <person name="Nalam V."/>
            <person name="Broders K.D."/>
        </authorList>
    </citation>
    <scope>NUCLEOTIDE SEQUENCE</scope>
    <source>
        <strain evidence="2">CCC 602</strain>
    </source>
</reference>
<proteinExistence type="predicted"/>
<evidence type="ECO:0000256" key="1">
    <source>
        <dbReference type="SAM" id="MobiDB-lite"/>
    </source>
</evidence>
<feature type="region of interest" description="Disordered" evidence="1">
    <location>
        <begin position="1"/>
        <end position="21"/>
    </location>
</feature>
<sequence>MKRRLHGKTGPKPRQDLSVSNTRHLLSFPVRHRNPAADIYPATAQGSMRIPRRRVRLAVAPTDDATATFGVAPPVLQAKSMQDMTP</sequence>
<evidence type="ECO:0000313" key="3">
    <source>
        <dbReference type="Proteomes" id="UP000748025"/>
    </source>
</evidence>
<keyword evidence="3" id="KW-1185">Reference proteome</keyword>
<feature type="compositionally biased region" description="Basic residues" evidence="1">
    <location>
        <begin position="1"/>
        <end position="11"/>
    </location>
</feature>
<organism evidence="2 3">
    <name type="scientific">Claviceps pusilla</name>
    <dbReference type="NCBI Taxonomy" id="123648"/>
    <lineage>
        <taxon>Eukaryota</taxon>
        <taxon>Fungi</taxon>
        <taxon>Dikarya</taxon>
        <taxon>Ascomycota</taxon>
        <taxon>Pezizomycotina</taxon>
        <taxon>Sordariomycetes</taxon>
        <taxon>Hypocreomycetidae</taxon>
        <taxon>Hypocreales</taxon>
        <taxon>Clavicipitaceae</taxon>
        <taxon>Claviceps</taxon>
    </lineage>
</organism>
<accession>A0A9P7SUV0</accession>
<dbReference type="EMBL" id="SRPW01002132">
    <property type="protein sequence ID" value="KAG5995484.1"/>
    <property type="molecule type" value="Genomic_DNA"/>
</dbReference>
<dbReference type="AlphaFoldDB" id="A0A9P7SUV0"/>
<comment type="caution">
    <text evidence="2">The sequence shown here is derived from an EMBL/GenBank/DDBJ whole genome shotgun (WGS) entry which is preliminary data.</text>
</comment>
<protein>
    <submittedName>
        <fullName evidence="2">Uncharacterized protein</fullName>
    </submittedName>
</protein>
<gene>
    <name evidence="2" type="ORF">E4U43_003021</name>
</gene>